<keyword evidence="11" id="KW-1185">Reference proteome</keyword>
<evidence type="ECO:0000256" key="7">
    <source>
        <dbReference type="ARBA" id="ARBA00023136"/>
    </source>
</evidence>
<evidence type="ECO:0000313" key="10">
    <source>
        <dbReference type="EMBL" id="MDP0589155.1"/>
    </source>
</evidence>
<keyword evidence="4 9" id="KW-0812">Transmembrane</keyword>
<feature type="transmembrane region" description="Helical" evidence="9">
    <location>
        <begin position="87"/>
        <end position="108"/>
    </location>
</feature>
<proteinExistence type="inferred from homology"/>
<dbReference type="GO" id="GO:0005886">
    <property type="term" value="C:plasma membrane"/>
    <property type="evidence" value="ECO:0007669"/>
    <property type="project" value="UniProtKB-SubCell"/>
</dbReference>
<accession>A0AA90ST11</accession>
<evidence type="ECO:0000256" key="4">
    <source>
        <dbReference type="ARBA" id="ARBA00022692"/>
    </source>
</evidence>
<dbReference type="Pfam" id="PF04093">
    <property type="entry name" value="MreD"/>
    <property type="match status" value="1"/>
</dbReference>
<dbReference type="InterPro" id="IPR007227">
    <property type="entry name" value="Cell_shape_determining_MreD"/>
</dbReference>
<comment type="subcellular location">
    <subcellularLocation>
        <location evidence="8">Cell inner membrane</location>
    </subcellularLocation>
    <subcellularLocation>
        <location evidence="1">Cell membrane</location>
        <topology evidence="1">Multi-pass membrane protein</topology>
    </subcellularLocation>
</comment>
<evidence type="ECO:0000256" key="2">
    <source>
        <dbReference type="ARBA" id="ARBA00007776"/>
    </source>
</evidence>
<evidence type="ECO:0000256" key="1">
    <source>
        <dbReference type="ARBA" id="ARBA00004651"/>
    </source>
</evidence>
<dbReference type="PANTHER" id="PTHR37484:SF1">
    <property type="entry name" value="ROD SHAPE-DETERMINING PROTEIN MRED"/>
    <property type="match status" value="1"/>
</dbReference>
<dbReference type="AlphaFoldDB" id="A0AA90ST11"/>
<organism evidence="10 11">
    <name type="scientific">Candidatus Endonucleibacter bathymodioli</name>
    <dbReference type="NCBI Taxonomy" id="539814"/>
    <lineage>
        <taxon>Bacteria</taxon>
        <taxon>Pseudomonadati</taxon>
        <taxon>Pseudomonadota</taxon>
        <taxon>Gammaproteobacteria</taxon>
        <taxon>Oceanospirillales</taxon>
        <taxon>Endozoicomonadaceae</taxon>
        <taxon>Candidatus Endonucleibacter</taxon>
    </lineage>
</organism>
<keyword evidence="8" id="KW-0997">Cell inner membrane</keyword>
<comment type="similarity">
    <text evidence="2 8">Belongs to the MreD family.</text>
</comment>
<dbReference type="GO" id="GO:0008360">
    <property type="term" value="P:regulation of cell shape"/>
    <property type="evidence" value="ECO:0007669"/>
    <property type="project" value="UniProtKB-UniRule"/>
</dbReference>
<comment type="caution">
    <text evidence="10">The sequence shown here is derived from an EMBL/GenBank/DDBJ whole genome shotgun (WGS) entry which is preliminary data.</text>
</comment>
<evidence type="ECO:0000256" key="3">
    <source>
        <dbReference type="ARBA" id="ARBA00022475"/>
    </source>
</evidence>
<keyword evidence="6 9" id="KW-1133">Transmembrane helix</keyword>
<protein>
    <recommendedName>
        <fullName evidence="8">Rod shape-determining protein MreD</fullName>
    </recommendedName>
</protein>
<feature type="transmembrane region" description="Helical" evidence="9">
    <location>
        <begin position="120"/>
        <end position="146"/>
    </location>
</feature>
<evidence type="ECO:0000256" key="9">
    <source>
        <dbReference type="SAM" id="Phobius"/>
    </source>
</evidence>
<dbReference type="PANTHER" id="PTHR37484">
    <property type="entry name" value="ROD SHAPE-DETERMINING PROTEIN MRED"/>
    <property type="match status" value="1"/>
</dbReference>
<gene>
    <name evidence="10" type="primary">mreD</name>
    <name evidence="10" type="ORF">QS748_08155</name>
</gene>
<reference evidence="10 11" key="1">
    <citation type="journal article" date="2023" name="bioRxiv">
        <title>An intranuclear bacterial parasite of deep-sea mussels expresses apoptosis inhibitors acquired from its host.</title>
        <authorList>
            <person name="Gonzalez Porras M.A."/>
            <person name="Assie A."/>
            <person name="Tietjen M."/>
            <person name="Violette M."/>
            <person name="Kleiner M."/>
            <person name="Gruber-Vodicka H."/>
            <person name="Dubilier N."/>
            <person name="Leisch N."/>
        </authorList>
    </citation>
    <scope>NUCLEOTIDE SEQUENCE [LARGE SCALE GENOMIC DNA]</scope>
    <source>
        <strain evidence="10">IAP13</strain>
    </source>
</reference>
<dbReference type="InterPro" id="IPR026034">
    <property type="entry name" value="MreD_proteobac"/>
</dbReference>
<feature type="transmembrane region" description="Helical" evidence="9">
    <location>
        <begin position="45"/>
        <end position="75"/>
    </location>
</feature>
<keyword evidence="7 8" id="KW-0472">Membrane</keyword>
<evidence type="ECO:0000256" key="5">
    <source>
        <dbReference type="ARBA" id="ARBA00022960"/>
    </source>
</evidence>
<dbReference type="Proteomes" id="UP001178148">
    <property type="component" value="Unassembled WGS sequence"/>
</dbReference>
<dbReference type="EMBL" id="JASXSV010000010">
    <property type="protein sequence ID" value="MDP0589155.1"/>
    <property type="molecule type" value="Genomic_DNA"/>
</dbReference>
<comment type="function">
    <text evidence="8">Involved in formation of the rod shape of the cell. May also contribute to regulation of formation of penicillin-binding proteins.</text>
</comment>
<evidence type="ECO:0000313" key="11">
    <source>
        <dbReference type="Proteomes" id="UP001178148"/>
    </source>
</evidence>
<evidence type="ECO:0000256" key="6">
    <source>
        <dbReference type="ARBA" id="ARBA00022989"/>
    </source>
</evidence>
<dbReference type="NCBIfam" id="TIGR03426">
    <property type="entry name" value="shape_MreD"/>
    <property type="match status" value="1"/>
</dbReference>
<sequence length="149" mass="17238">MSLVVAVILSIVTLPVWLSVARPLWVPMVVIYWVLVMPDRFGLFFAFSVGLLLDVLLGFLFGINSICLMLVAFVTLSLHRRLRMFPLWQQTFIVFILINCHQFLYIWAKSIMGLSEPSLWYLLPSISSAVLWPLVFSSLQFLRFYFTVT</sequence>
<keyword evidence="3 8" id="KW-1003">Cell membrane</keyword>
<evidence type="ECO:0000256" key="8">
    <source>
        <dbReference type="PIRNR" id="PIRNR018472"/>
    </source>
</evidence>
<name>A0AA90ST11_9GAMM</name>
<keyword evidence="5 8" id="KW-0133">Cell shape</keyword>
<dbReference type="PIRSF" id="PIRSF018472">
    <property type="entry name" value="MreD_proteobac"/>
    <property type="match status" value="1"/>
</dbReference>